<keyword evidence="3" id="KW-1185">Reference proteome</keyword>
<protein>
    <submittedName>
        <fullName evidence="2">Uncharacterized protein</fullName>
    </submittedName>
</protein>
<accession>J0D5A7</accession>
<evidence type="ECO:0000256" key="1">
    <source>
        <dbReference type="SAM" id="MobiDB-lite"/>
    </source>
</evidence>
<evidence type="ECO:0000313" key="2">
    <source>
        <dbReference type="EMBL" id="EJD33929.1"/>
    </source>
</evidence>
<sequence>MAYRHHDVECMYRRVDSSLAPRIVPASCLPNDRAARHGTASPCPDVVEPEWLSGAPAVAIPNGCLFARTRYVRASSPGHRAATGRPGLRCRRRRDAQPKTAHAAERLRLDVGTAGFSTRGPHDSGPSSPWSTRRHVLNGAVEWLRRLPDPLFAHPVRIRLVLPNACDVLDPIPTTPNGCGLVN</sequence>
<gene>
    <name evidence="2" type="ORF">AURDEDRAFT_177006</name>
</gene>
<reference evidence="3" key="1">
    <citation type="journal article" date="2012" name="Science">
        <title>The Paleozoic origin of enzymatic lignin decomposition reconstructed from 31 fungal genomes.</title>
        <authorList>
            <person name="Floudas D."/>
            <person name="Binder M."/>
            <person name="Riley R."/>
            <person name="Barry K."/>
            <person name="Blanchette R.A."/>
            <person name="Henrissat B."/>
            <person name="Martinez A.T."/>
            <person name="Otillar R."/>
            <person name="Spatafora J.W."/>
            <person name="Yadav J.S."/>
            <person name="Aerts A."/>
            <person name="Benoit I."/>
            <person name="Boyd A."/>
            <person name="Carlson A."/>
            <person name="Copeland A."/>
            <person name="Coutinho P.M."/>
            <person name="de Vries R.P."/>
            <person name="Ferreira P."/>
            <person name="Findley K."/>
            <person name="Foster B."/>
            <person name="Gaskell J."/>
            <person name="Glotzer D."/>
            <person name="Gorecki P."/>
            <person name="Heitman J."/>
            <person name="Hesse C."/>
            <person name="Hori C."/>
            <person name="Igarashi K."/>
            <person name="Jurgens J.A."/>
            <person name="Kallen N."/>
            <person name="Kersten P."/>
            <person name="Kohler A."/>
            <person name="Kuees U."/>
            <person name="Kumar T.K.A."/>
            <person name="Kuo A."/>
            <person name="LaButti K."/>
            <person name="Larrondo L.F."/>
            <person name="Lindquist E."/>
            <person name="Ling A."/>
            <person name="Lombard V."/>
            <person name="Lucas S."/>
            <person name="Lundell T."/>
            <person name="Martin R."/>
            <person name="McLaughlin D.J."/>
            <person name="Morgenstern I."/>
            <person name="Morin E."/>
            <person name="Murat C."/>
            <person name="Nagy L.G."/>
            <person name="Nolan M."/>
            <person name="Ohm R.A."/>
            <person name="Patyshakuliyeva A."/>
            <person name="Rokas A."/>
            <person name="Ruiz-Duenas F.J."/>
            <person name="Sabat G."/>
            <person name="Salamov A."/>
            <person name="Samejima M."/>
            <person name="Schmutz J."/>
            <person name="Slot J.C."/>
            <person name="St John F."/>
            <person name="Stenlid J."/>
            <person name="Sun H."/>
            <person name="Sun S."/>
            <person name="Syed K."/>
            <person name="Tsang A."/>
            <person name="Wiebenga A."/>
            <person name="Young D."/>
            <person name="Pisabarro A."/>
            <person name="Eastwood D.C."/>
            <person name="Martin F."/>
            <person name="Cullen D."/>
            <person name="Grigoriev I.V."/>
            <person name="Hibbett D.S."/>
        </authorList>
    </citation>
    <scope>NUCLEOTIDE SEQUENCE [LARGE SCALE GENOMIC DNA]</scope>
    <source>
        <strain evidence="3">TFB10046</strain>
    </source>
</reference>
<feature type="region of interest" description="Disordered" evidence="1">
    <location>
        <begin position="77"/>
        <end position="102"/>
    </location>
</feature>
<proteinExistence type="predicted"/>
<dbReference type="AlphaFoldDB" id="J0D5A7"/>
<organism evidence="2 3">
    <name type="scientific">Auricularia subglabra (strain TFB-10046 / SS5)</name>
    <name type="common">White-rot fungus</name>
    <name type="synonym">Auricularia delicata (strain TFB10046)</name>
    <dbReference type="NCBI Taxonomy" id="717982"/>
    <lineage>
        <taxon>Eukaryota</taxon>
        <taxon>Fungi</taxon>
        <taxon>Dikarya</taxon>
        <taxon>Basidiomycota</taxon>
        <taxon>Agaricomycotina</taxon>
        <taxon>Agaricomycetes</taxon>
        <taxon>Auriculariales</taxon>
        <taxon>Auriculariaceae</taxon>
        <taxon>Auricularia</taxon>
    </lineage>
</organism>
<name>J0D5A7_AURST</name>
<dbReference type="EMBL" id="JH688046">
    <property type="protein sequence ID" value="EJD33929.1"/>
    <property type="molecule type" value="Genomic_DNA"/>
</dbReference>
<evidence type="ECO:0000313" key="3">
    <source>
        <dbReference type="Proteomes" id="UP000006514"/>
    </source>
</evidence>
<dbReference type="InParanoid" id="J0D5A7"/>
<dbReference type="Proteomes" id="UP000006514">
    <property type="component" value="Unassembled WGS sequence"/>
</dbReference>
<dbReference type="KEGG" id="adl:AURDEDRAFT_177006"/>